<reference evidence="11 12" key="1">
    <citation type="submission" date="2020-04" db="EMBL/GenBank/DDBJ databases">
        <authorList>
            <person name="Yoon J."/>
        </authorList>
    </citation>
    <scope>NUCLEOTIDE SEQUENCE [LARGE SCALE GENOMIC DNA]</scope>
    <source>
        <strain evidence="11 12">KMU-166</strain>
    </source>
</reference>
<comment type="function">
    <text evidence="8">3'-5' exoribonuclease that releases 5'-nucleoside monophosphates and is involved in maturation of structured RNAs.</text>
</comment>
<keyword evidence="3 8" id="KW-0963">Cytoplasm</keyword>
<feature type="region of interest" description="Disordered" evidence="9">
    <location>
        <begin position="752"/>
        <end position="794"/>
    </location>
</feature>
<dbReference type="PANTHER" id="PTHR23355:SF9">
    <property type="entry name" value="DIS3-LIKE EXONUCLEASE 2"/>
    <property type="match status" value="1"/>
</dbReference>
<dbReference type="PANTHER" id="PTHR23355">
    <property type="entry name" value="RIBONUCLEASE"/>
    <property type="match status" value="1"/>
</dbReference>
<evidence type="ECO:0000256" key="2">
    <source>
        <dbReference type="ARBA" id="ARBA00004496"/>
    </source>
</evidence>
<evidence type="ECO:0000259" key="10">
    <source>
        <dbReference type="PROSITE" id="PS50126"/>
    </source>
</evidence>
<evidence type="ECO:0000313" key="12">
    <source>
        <dbReference type="Proteomes" id="UP000765845"/>
    </source>
</evidence>
<dbReference type="SMART" id="SM00955">
    <property type="entry name" value="RNB"/>
    <property type="match status" value="1"/>
</dbReference>
<dbReference type="PROSITE" id="PS01175">
    <property type="entry name" value="RIBONUCLEASE_II"/>
    <property type="match status" value="1"/>
</dbReference>
<evidence type="ECO:0000256" key="8">
    <source>
        <dbReference type="HAMAP-Rule" id="MF_01895"/>
    </source>
</evidence>
<dbReference type="Proteomes" id="UP000765845">
    <property type="component" value="Unassembled WGS sequence"/>
</dbReference>
<dbReference type="EMBL" id="JAAWWK010000008">
    <property type="protein sequence ID" value="NKI19476.1"/>
    <property type="molecule type" value="Genomic_DNA"/>
</dbReference>
<name>A0ABX1GJX6_9GAMM</name>
<sequence>MAKSRKEHNDPHAAREAERYDNPVPSREYILEKLGDAEQGMSASALRKLLGIEGEDEQEGLRRRLKAMLRDGQLIEGRRGRLQAPVAGEAVVGRVQGHREGYGFVIVDGDDDVYLHNRQMQQVFDGDVVSVEVTGSDQRGRREGIIVEVVERNTQQLVGKLVDHRGRAMVVPENTRIQNWIALEDGDFQGASNGDYVMVEITRQPGMRQQARGRIVELLGDRQTVGVATELALRSHEIPFDWPEEVEEEARKFGSEPLEKDKKHRADLRDLPLVTIDGEDARDFDDAVYAEKKKSGGWRLWVAIADVSHYVKIGSALDAEAHRRATSVYFPDRVVPMLPEALSNGLCSLKPEVDRLCMVCEMTISASGRLSGYTFYEAVMRSHARLTYNEVGAMLRVKGADPEKDSGRFHQFIPQLQELHNLYRALREARSERGAIDFETVETRIVFSDERRIEAIVPVHRHDAHRMIEECMLIANVATAKTLEKSGLDALYRVHNGPSDQKLGNLREFLGEIGLGLKGGEKPSPKDYQALLSTIGDRPDGQMIQTMLLRSLSQAVYQPDNEGHFGLNYTGYTHFTSPIRRYPDLLVHRALRYLMRNGGGDAERHFSIEPSAPALPRKKIYPYDLEALLTLGAHCSMAERRADDASRDVMAFLKCEFLQDHVGNEFEGVIAAVTGFGLFVELQDLYIEGLVHISALPQDYYQFDQAHQRLIGERTRRVYQLGDSLRVQVMGVDLDERKIDLAVVAGANTRRNKPSVREALAKGEVPGAKAKKGAAKLPPGKKGPGGANKKRRRR</sequence>
<accession>A0ABX1GJX6</accession>
<dbReference type="InterPro" id="IPR003029">
    <property type="entry name" value="S1_domain"/>
</dbReference>
<keyword evidence="4 8" id="KW-0540">Nuclease</keyword>
<dbReference type="InterPro" id="IPR004476">
    <property type="entry name" value="RNase_II/RNase_R"/>
</dbReference>
<dbReference type="InterPro" id="IPR022966">
    <property type="entry name" value="RNase_II/R_CS"/>
</dbReference>
<dbReference type="Pfam" id="PF00575">
    <property type="entry name" value="S1"/>
    <property type="match status" value="1"/>
</dbReference>
<keyword evidence="6 8" id="KW-0269">Exonuclease</keyword>
<feature type="compositionally biased region" description="Basic and acidic residues" evidence="9">
    <location>
        <begin position="7"/>
        <end position="21"/>
    </location>
</feature>
<evidence type="ECO:0000256" key="7">
    <source>
        <dbReference type="ARBA" id="ARBA00022884"/>
    </source>
</evidence>
<dbReference type="InterPro" id="IPR013223">
    <property type="entry name" value="RNase_B_OB_dom"/>
</dbReference>
<dbReference type="Gene3D" id="2.40.50.140">
    <property type="entry name" value="Nucleic acid-binding proteins"/>
    <property type="match status" value="2"/>
</dbReference>
<comment type="caution">
    <text evidence="11">The sequence shown here is derived from an EMBL/GenBank/DDBJ whole genome shotgun (WGS) entry which is preliminary data.</text>
</comment>
<dbReference type="Pfam" id="PF17876">
    <property type="entry name" value="CSD2"/>
    <property type="match status" value="1"/>
</dbReference>
<dbReference type="Pfam" id="PF00773">
    <property type="entry name" value="RNB"/>
    <property type="match status" value="1"/>
</dbReference>
<proteinExistence type="inferred from homology"/>
<dbReference type="InterPro" id="IPR050180">
    <property type="entry name" value="RNR_Ribonuclease"/>
</dbReference>
<dbReference type="NCBIfam" id="TIGR02063">
    <property type="entry name" value="RNase_R"/>
    <property type="match status" value="1"/>
</dbReference>
<feature type="region of interest" description="Disordered" evidence="9">
    <location>
        <begin position="1"/>
        <end position="24"/>
    </location>
</feature>
<evidence type="ECO:0000313" key="11">
    <source>
        <dbReference type="EMBL" id="NKI19476.1"/>
    </source>
</evidence>
<evidence type="ECO:0000256" key="6">
    <source>
        <dbReference type="ARBA" id="ARBA00022839"/>
    </source>
</evidence>
<keyword evidence="12" id="KW-1185">Reference proteome</keyword>
<evidence type="ECO:0000256" key="3">
    <source>
        <dbReference type="ARBA" id="ARBA00022490"/>
    </source>
</evidence>
<dbReference type="PROSITE" id="PS50126">
    <property type="entry name" value="S1"/>
    <property type="match status" value="1"/>
</dbReference>
<evidence type="ECO:0000256" key="1">
    <source>
        <dbReference type="ARBA" id="ARBA00001849"/>
    </source>
</evidence>
<dbReference type="NCBIfam" id="TIGR00358">
    <property type="entry name" value="3_prime_RNase"/>
    <property type="match status" value="1"/>
</dbReference>
<dbReference type="InterPro" id="IPR011805">
    <property type="entry name" value="RNase_R"/>
</dbReference>
<dbReference type="HAMAP" id="MF_01895">
    <property type="entry name" value="RNase_R"/>
    <property type="match status" value="1"/>
</dbReference>
<comment type="subcellular location">
    <subcellularLocation>
        <location evidence="2 8">Cytoplasm</location>
    </subcellularLocation>
</comment>
<dbReference type="SUPFAM" id="SSF50249">
    <property type="entry name" value="Nucleic acid-binding proteins"/>
    <property type="match status" value="4"/>
</dbReference>
<dbReference type="InterPro" id="IPR011129">
    <property type="entry name" value="CSD"/>
</dbReference>
<protein>
    <recommendedName>
        <fullName evidence="8">Ribonuclease R</fullName>
        <shortName evidence="8">RNase R</shortName>
        <ecNumber evidence="8">3.1.13.1</ecNumber>
    </recommendedName>
</protein>
<dbReference type="SMART" id="SM00316">
    <property type="entry name" value="S1"/>
    <property type="match status" value="2"/>
</dbReference>
<dbReference type="InterPro" id="IPR012340">
    <property type="entry name" value="NA-bd_OB-fold"/>
</dbReference>
<dbReference type="CDD" id="cd04471">
    <property type="entry name" value="S1_RNase_R"/>
    <property type="match status" value="1"/>
</dbReference>
<evidence type="ECO:0000256" key="5">
    <source>
        <dbReference type="ARBA" id="ARBA00022801"/>
    </source>
</evidence>
<dbReference type="Pfam" id="PF08206">
    <property type="entry name" value="OB_RNB"/>
    <property type="match status" value="1"/>
</dbReference>
<organism evidence="11 12">
    <name type="scientific">Spongiibacter thalassae</name>
    <dbReference type="NCBI Taxonomy" id="2721624"/>
    <lineage>
        <taxon>Bacteria</taxon>
        <taxon>Pseudomonadati</taxon>
        <taxon>Pseudomonadota</taxon>
        <taxon>Gammaproteobacteria</taxon>
        <taxon>Cellvibrionales</taxon>
        <taxon>Spongiibacteraceae</taxon>
        <taxon>Spongiibacter</taxon>
    </lineage>
</organism>
<comment type="similarity">
    <text evidence="8">Belongs to the RNR ribonuclease family. RNase R subfamily.</text>
</comment>
<dbReference type="InterPro" id="IPR040476">
    <property type="entry name" value="CSD2"/>
</dbReference>
<dbReference type="RefSeq" id="WP_168451990.1">
    <property type="nucleotide sequence ID" value="NZ_JAAWWK010000008.1"/>
</dbReference>
<comment type="catalytic activity">
    <reaction evidence="1 8">
        <text>Exonucleolytic cleavage in the 3'- to 5'-direction to yield nucleoside 5'-phosphates.</text>
        <dbReference type="EC" id="3.1.13.1"/>
    </reaction>
</comment>
<dbReference type="SMART" id="SM00357">
    <property type="entry name" value="CSP"/>
    <property type="match status" value="1"/>
</dbReference>
<evidence type="ECO:0000256" key="9">
    <source>
        <dbReference type="SAM" id="MobiDB-lite"/>
    </source>
</evidence>
<evidence type="ECO:0000256" key="4">
    <source>
        <dbReference type="ARBA" id="ARBA00022722"/>
    </source>
</evidence>
<keyword evidence="7 8" id="KW-0694">RNA-binding</keyword>
<feature type="domain" description="S1 motif" evidence="10">
    <location>
        <begin position="663"/>
        <end position="744"/>
    </location>
</feature>
<dbReference type="InterPro" id="IPR001900">
    <property type="entry name" value="RNase_II/R"/>
</dbReference>
<keyword evidence="5 8" id="KW-0378">Hydrolase</keyword>
<dbReference type="EC" id="3.1.13.1" evidence="8"/>
<gene>
    <name evidence="8 11" type="primary">rnr</name>
    <name evidence="11" type="ORF">HCU74_18885</name>
</gene>